<feature type="domain" description="Solute-binding protein family 3/N-terminal" evidence="3">
    <location>
        <begin position="47"/>
        <end position="272"/>
    </location>
</feature>
<reference evidence="4" key="1">
    <citation type="submission" date="2021-03" db="EMBL/GenBank/DDBJ databases">
        <title>Leucobacter chromiisoli sp. nov., isolated from chromium-containing soil of chemical plant.</title>
        <authorList>
            <person name="Xu Z."/>
        </authorList>
    </citation>
    <scope>NUCLEOTIDE SEQUENCE</scope>
    <source>
        <strain evidence="4">A2</strain>
    </source>
</reference>
<dbReference type="Proteomes" id="UP000664398">
    <property type="component" value="Unassembled WGS sequence"/>
</dbReference>
<dbReference type="Pfam" id="PF00497">
    <property type="entry name" value="SBP_bac_3"/>
    <property type="match status" value="1"/>
</dbReference>
<evidence type="ECO:0000259" key="3">
    <source>
        <dbReference type="SMART" id="SM00062"/>
    </source>
</evidence>
<dbReference type="PANTHER" id="PTHR35936">
    <property type="entry name" value="MEMBRANE-BOUND LYTIC MUREIN TRANSGLYCOSYLASE F"/>
    <property type="match status" value="1"/>
</dbReference>
<dbReference type="SUPFAM" id="SSF53850">
    <property type="entry name" value="Periplasmic binding protein-like II"/>
    <property type="match status" value="1"/>
</dbReference>
<dbReference type="CDD" id="cd01004">
    <property type="entry name" value="PBP2_MidA_like"/>
    <property type="match status" value="1"/>
</dbReference>
<sequence>MKLRTLAPLLAAALLLVGCADNSADEAAVDAPAGEVRSWQQIRESGVLRVGTITDYPPNEFKTDDGRPTGWAVELVEAIADDLGLEVEYELLLFDNILPRIEGGAIDIGVGSFTDTRERQEVVDFVNYYEAGSLWAAPAGSDVDPEHACGLSVAVMSGGTQHLVELPERSAACEAAGEEPIEILPFTGQPEVTNAVVGGKADAFSADSPVTIDAIGALDGELEAVGELFDAAPYGLPVAKGSELAEPVRESLQRLIDDGTYEALLREYRSEAGAIERATINVATE</sequence>
<dbReference type="AlphaFoldDB" id="A0A939LXF3"/>
<protein>
    <submittedName>
        <fullName evidence="4">ABC transporter substrate-binding protein</fullName>
    </submittedName>
</protein>
<dbReference type="PROSITE" id="PS51257">
    <property type="entry name" value="PROKAR_LIPOPROTEIN"/>
    <property type="match status" value="1"/>
</dbReference>
<dbReference type="EMBL" id="JAGDYL010000026">
    <property type="protein sequence ID" value="MBO1806232.1"/>
    <property type="molecule type" value="Genomic_DNA"/>
</dbReference>
<dbReference type="Gene3D" id="3.40.190.10">
    <property type="entry name" value="Periplasmic binding protein-like II"/>
    <property type="match status" value="2"/>
</dbReference>
<feature type="signal peptide" evidence="2">
    <location>
        <begin position="1"/>
        <end position="24"/>
    </location>
</feature>
<evidence type="ECO:0000256" key="1">
    <source>
        <dbReference type="ARBA" id="ARBA00022729"/>
    </source>
</evidence>
<name>A0A939LXF3_9MICO</name>
<dbReference type="RefSeq" id="WP_208046697.1">
    <property type="nucleotide sequence ID" value="NZ_JAGDYL010000026.1"/>
</dbReference>
<evidence type="ECO:0000313" key="4">
    <source>
        <dbReference type="EMBL" id="MBO1806232.1"/>
    </source>
</evidence>
<gene>
    <name evidence="4" type="ORF">J4H91_13040</name>
</gene>
<proteinExistence type="predicted"/>
<keyword evidence="1 2" id="KW-0732">Signal</keyword>
<dbReference type="InterPro" id="IPR001638">
    <property type="entry name" value="Solute-binding_3/MltF_N"/>
</dbReference>
<evidence type="ECO:0000313" key="5">
    <source>
        <dbReference type="Proteomes" id="UP000664398"/>
    </source>
</evidence>
<comment type="caution">
    <text evidence="4">The sequence shown here is derived from an EMBL/GenBank/DDBJ whole genome shotgun (WGS) entry which is preliminary data.</text>
</comment>
<accession>A0A939LXF3</accession>
<keyword evidence="5" id="KW-1185">Reference proteome</keyword>
<evidence type="ECO:0000256" key="2">
    <source>
        <dbReference type="SAM" id="SignalP"/>
    </source>
</evidence>
<dbReference type="SMART" id="SM00062">
    <property type="entry name" value="PBPb"/>
    <property type="match status" value="1"/>
</dbReference>
<dbReference type="PANTHER" id="PTHR35936:SF17">
    <property type="entry name" value="ARGININE-BINDING EXTRACELLULAR PROTEIN ARTP"/>
    <property type="match status" value="1"/>
</dbReference>
<organism evidence="4 5">
    <name type="scientific">Leucobacter ruminantium</name>
    <dbReference type="NCBI Taxonomy" id="1289170"/>
    <lineage>
        <taxon>Bacteria</taxon>
        <taxon>Bacillati</taxon>
        <taxon>Actinomycetota</taxon>
        <taxon>Actinomycetes</taxon>
        <taxon>Micrococcales</taxon>
        <taxon>Microbacteriaceae</taxon>
        <taxon>Leucobacter</taxon>
    </lineage>
</organism>
<feature type="chain" id="PRO_5038060241" evidence="2">
    <location>
        <begin position="25"/>
        <end position="285"/>
    </location>
</feature>